<dbReference type="InterPro" id="IPR050538">
    <property type="entry name" value="MAP_kinase_kinase_kinase"/>
</dbReference>
<sequence length="357" mass="38981">MSSSVPRSPGRAETPTSPGSRWKKGKLLGRGTFGHVYVGFNSGSGEMCAMKEVTLFSDDAKSKESAKQLAQEITLLSRLRHQNIVQFYDLGRAAFENFLACKVDDKMYIYLEYVSGGSIYKLLQDYGQFGELAIRSYTQQILDIKGANILVDPNGRVKLADFGMAKNITGQSYPLSFKGSPYWMAPEVAAMFKIENSKELPAIPDHLSDDGKDFLTATIGELPVAPSPPPILSSETTWLVRSKLLANPPEERLQGSSSGEPISPTNSAISSVESLLPLCSDLFGLSSGHLPRRLTSLSTNQPPSLDPKEILVHTSIQFTSDLHLWLDLIHFAILSPLSAPVIASGEHHCRRQRASGS</sequence>
<evidence type="ECO:0000256" key="1">
    <source>
        <dbReference type="ARBA" id="ARBA00006529"/>
    </source>
</evidence>
<accession>A0A834Y7Q2</accession>
<name>A0A834Y7Q2_TETSI</name>
<dbReference type="SUPFAM" id="SSF56112">
    <property type="entry name" value="Protein kinase-like (PK-like)"/>
    <property type="match status" value="1"/>
</dbReference>
<dbReference type="Gene3D" id="1.10.510.10">
    <property type="entry name" value="Transferase(Phosphotransferase) domain 1"/>
    <property type="match status" value="1"/>
</dbReference>
<keyword evidence="6 9" id="KW-0067">ATP-binding</keyword>
<dbReference type="PANTHER" id="PTHR48016:SF17">
    <property type="entry name" value="MITOGEN-ACTIVATED PROTEIN KINASE KINASE KINASE YODA"/>
    <property type="match status" value="1"/>
</dbReference>
<evidence type="ECO:0000256" key="9">
    <source>
        <dbReference type="PROSITE-ProRule" id="PRU10141"/>
    </source>
</evidence>
<dbReference type="PROSITE" id="PS00107">
    <property type="entry name" value="PROTEIN_KINASE_ATP"/>
    <property type="match status" value="1"/>
</dbReference>
<reference evidence="12 13" key="1">
    <citation type="submission" date="2020-04" db="EMBL/GenBank/DDBJ databases">
        <title>Plant Genome Project.</title>
        <authorList>
            <person name="Zhang R.-G."/>
        </authorList>
    </citation>
    <scope>NUCLEOTIDE SEQUENCE [LARGE SCALE GENOMIC DNA]</scope>
    <source>
        <strain evidence="12">YNK0</strain>
        <tissue evidence="12">Leaf</tissue>
    </source>
</reference>
<evidence type="ECO:0000256" key="8">
    <source>
        <dbReference type="ARBA" id="ARBA00048329"/>
    </source>
</evidence>
<dbReference type="PROSITE" id="PS50011">
    <property type="entry name" value="PROTEIN_KINASE_DOM"/>
    <property type="match status" value="1"/>
</dbReference>
<evidence type="ECO:0000256" key="3">
    <source>
        <dbReference type="ARBA" id="ARBA00022679"/>
    </source>
</evidence>
<dbReference type="PANTHER" id="PTHR48016">
    <property type="entry name" value="MAP KINASE KINASE KINASE SSK2-RELATED-RELATED"/>
    <property type="match status" value="1"/>
</dbReference>
<evidence type="ECO:0000313" key="13">
    <source>
        <dbReference type="Proteomes" id="UP000655225"/>
    </source>
</evidence>
<evidence type="ECO:0000256" key="2">
    <source>
        <dbReference type="ARBA" id="ARBA00012406"/>
    </source>
</evidence>
<dbReference type="Proteomes" id="UP000655225">
    <property type="component" value="Unassembled WGS sequence"/>
</dbReference>
<dbReference type="EC" id="2.7.11.25" evidence="2"/>
<dbReference type="InterPro" id="IPR011009">
    <property type="entry name" value="Kinase-like_dom_sf"/>
</dbReference>
<evidence type="ECO:0000256" key="7">
    <source>
        <dbReference type="ARBA" id="ARBA00047559"/>
    </source>
</evidence>
<evidence type="ECO:0000256" key="5">
    <source>
        <dbReference type="ARBA" id="ARBA00022777"/>
    </source>
</evidence>
<feature type="domain" description="Protein kinase" evidence="11">
    <location>
        <begin position="22"/>
        <end position="326"/>
    </location>
</feature>
<dbReference type="InterPro" id="IPR000719">
    <property type="entry name" value="Prot_kinase_dom"/>
</dbReference>
<protein>
    <recommendedName>
        <fullName evidence="2">mitogen-activated protein kinase kinase kinase</fullName>
        <ecNumber evidence="2">2.7.11.25</ecNumber>
    </recommendedName>
</protein>
<evidence type="ECO:0000256" key="6">
    <source>
        <dbReference type="ARBA" id="ARBA00022840"/>
    </source>
</evidence>
<feature type="region of interest" description="Disordered" evidence="10">
    <location>
        <begin position="1"/>
        <end position="26"/>
    </location>
</feature>
<evidence type="ECO:0000259" key="11">
    <source>
        <dbReference type="PROSITE" id="PS50011"/>
    </source>
</evidence>
<comment type="catalytic activity">
    <reaction evidence="8">
        <text>L-seryl-[protein] + ATP = O-phospho-L-seryl-[protein] + ADP + H(+)</text>
        <dbReference type="Rhea" id="RHEA:17989"/>
        <dbReference type="Rhea" id="RHEA-COMP:9863"/>
        <dbReference type="Rhea" id="RHEA-COMP:11604"/>
        <dbReference type="ChEBI" id="CHEBI:15378"/>
        <dbReference type="ChEBI" id="CHEBI:29999"/>
        <dbReference type="ChEBI" id="CHEBI:30616"/>
        <dbReference type="ChEBI" id="CHEBI:83421"/>
        <dbReference type="ChEBI" id="CHEBI:456216"/>
        <dbReference type="EC" id="2.7.11.25"/>
    </reaction>
</comment>
<gene>
    <name evidence="12" type="ORF">HHK36_032553</name>
</gene>
<dbReference type="SMART" id="SM00220">
    <property type="entry name" value="S_TKc"/>
    <property type="match status" value="1"/>
</dbReference>
<dbReference type="OrthoDB" id="1728630at2759"/>
<dbReference type="InterPro" id="IPR017441">
    <property type="entry name" value="Protein_kinase_ATP_BS"/>
</dbReference>
<evidence type="ECO:0000313" key="12">
    <source>
        <dbReference type="EMBL" id="KAF8369438.1"/>
    </source>
</evidence>
<comment type="similarity">
    <text evidence="1">Belongs to the protein kinase superfamily. STE Ser/Thr protein kinase family. MAP kinase kinase kinase subfamily.</text>
</comment>
<dbReference type="EMBL" id="JABCRI010000778">
    <property type="protein sequence ID" value="KAF8369438.1"/>
    <property type="molecule type" value="Genomic_DNA"/>
</dbReference>
<proteinExistence type="inferred from homology"/>
<comment type="catalytic activity">
    <reaction evidence="7">
        <text>L-threonyl-[protein] + ATP = O-phospho-L-threonyl-[protein] + ADP + H(+)</text>
        <dbReference type="Rhea" id="RHEA:46608"/>
        <dbReference type="Rhea" id="RHEA-COMP:11060"/>
        <dbReference type="Rhea" id="RHEA-COMP:11605"/>
        <dbReference type="ChEBI" id="CHEBI:15378"/>
        <dbReference type="ChEBI" id="CHEBI:30013"/>
        <dbReference type="ChEBI" id="CHEBI:30616"/>
        <dbReference type="ChEBI" id="CHEBI:61977"/>
        <dbReference type="ChEBI" id="CHEBI:456216"/>
        <dbReference type="EC" id="2.7.11.25"/>
    </reaction>
</comment>
<organism evidence="12 13">
    <name type="scientific">Tetracentron sinense</name>
    <name type="common">Spur-leaf</name>
    <dbReference type="NCBI Taxonomy" id="13715"/>
    <lineage>
        <taxon>Eukaryota</taxon>
        <taxon>Viridiplantae</taxon>
        <taxon>Streptophyta</taxon>
        <taxon>Embryophyta</taxon>
        <taxon>Tracheophyta</taxon>
        <taxon>Spermatophyta</taxon>
        <taxon>Magnoliopsida</taxon>
        <taxon>Trochodendrales</taxon>
        <taxon>Trochodendraceae</taxon>
        <taxon>Tetracentron</taxon>
    </lineage>
</organism>
<comment type="caution">
    <text evidence="12">The sequence shown here is derived from an EMBL/GenBank/DDBJ whole genome shotgun (WGS) entry which is preliminary data.</text>
</comment>
<dbReference type="GO" id="GO:0004709">
    <property type="term" value="F:MAP kinase kinase kinase activity"/>
    <property type="evidence" value="ECO:0007669"/>
    <property type="project" value="UniProtKB-EC"/>
</dbReference>
<keyword evidence="5" id="KW-0418">Kinase</keyword>
<evidence type="ECO:0000256" key="4">
    <source>
        <dbReference type="ARBA" id="ARBA00022741"/>
    </source>
</evidence>
<evidence type="ECO:0000256" key="10">
    <source>
        <dbReference type="SAM" id="MobiDB-lite"/>
    </source>
</evidence>
<dbReference type="GO" id="GO:0005524">
    <property type="term" value="F:ATP binding"/>
    <property type="evidence" value="ECO:0007669"/>
    <property type="project" value="UniProtKB-UniRule"/>
</dbReference>
<keyword evidence="3" id="KW-0808">Transferase</keyword>
<keyword evidence="4 9" id="KW-0547">Nucleotide-binding</keyword>
<dbReference type="GO" id="GO:0005737">
    <property type="term" value="C:cytoplasm"/>
    <property type="evidence" value="ECO:0007669"/>
    <property type="project" value="TreeGrafter"/>
</dbReference>
<dbReference type="Pfam" id="PF00069">
    <property type="entry name" value="Pkinase"/>
    <property type="match status" value="1"/>
</dbReference>
<feature type="binding site" evidence="9">
    <location>
        <position position="51"/>
    </location>
    <ligand>
        <name>ATP</name>
        <dbReference type="ChEBI" id="CHEBI:30616"/>
    </ligand>
</feature>
<dbReference type="AlphaFoldDB" id="A0A834Y7Q2"/>
<keyword evidence="13" id="KW-1185">Reference proteome</keyword>